<accession>A0A5J4SRF6</accession>
<proteinExistence type="predicted"/>
<protein>
    <recommendedName>
        <fullName evidence="2">Helicase ATP-binding domain-containing protein</fullName>
    </recommendedName>
</protein>
<dbReference type="InterPro" id="IPR027417">
    <property type="entry name" value="P-loop_NTPase"/>
</dbReference>
<dbReference type="EMBL" id="SNRY01000063">
    <property type="protein sequence ID" value="KAA6348686.1"/>
    <property type="molecule type" value="Genomic_DNA"/>
</dbReference>
<dbReference type="GO" id="GO:0016787">
    <property type="term" value="F:hydrolase activity"/>
    <property type="evidence" value="ECO:0007669"/>
    <property type="project" value="UniProtKB-KW"/>
</dbReference>
<organism evidence="3">
    <name type="scientific">termite gut metagenome</name>
    <dbReference type="NCBI Taxonomy" id="433724"/>
    <lineage>
        <taxon>unclassified sequences</taxon>
        <taxon>metagenomes</taxon>
        <taxon>organismal metagenomes</taxon>
    </lineage>
</organism>
<dbReference type="PANTHER" id="PTHR45766">
    <property type="entry name" value="DNA ANNEALING HELICASE AND ENDONUCLEASE ZRANB3 FAMILY MEMBER"/>
    <property type="match status" value="1"/>
</dbReference>
<comment type="caution">
    <text evidence="3">The sequence shown here is derived from an EMBL/GenBank/DDBJ whole genome shotgun (WGS) entry which is preliminary data.</text>
</comment>
<feature type="domain" description="Helicase ATP-binding" evidence="2">
    <location>
        <begin position="39"/>
        <end position="185"/>
    </location>
</feature>
<dbReference type="PANTHER" id="PTHR45766:SF6">
    <property type="entry name" value="SWI_SNF-RELATED MATRIX-ASSOCIATED ACTIN-DEPENDENT REGULATOR OF CHROMATIN SUBFAMILY A-LIKE PROTEIN 1"/>
    <property type="match status" value="1"/>
</dbReference>
<dbReference type="InterPro" id="IPR014001">
    <property type="entry name" value="Helicase_ATP-bd"/>
</dbReference>
<dbReference type="PROSITE" id="PS51192">
    <property type="entry name" value="HELICASE_ATP_BIND_1"/>
    <property type="match status" value="1"/>
</dbReference>
<dbReference type="Gene3D" id="3.40.50.300">
    <property type="entry name" value="P-loop containing nucleotide triphosphate hydrolases"/>
    <property type="match status" value="2"/>
</dbReference>
<dbReference type="SMART" id="SM00487">
    <property type="entry name" value="DEXDc"/>
    <property type="match status" value="1"/>
</dbReference>
<evidence type="ECO:0000313" key="3">
    <source>
        <dbReference type="EMBL" id="KAA6348686.1"/>
    </source>
</evidence>
<evidence type="ECO:0000259" key="2">
    <source>
        <dbReference type="PROSITE" id="PS51192"/>
    </source>
</evidence>
<gene>
    <name evidence="3" type="ORF">EZS27_003919</name>
</gene>
<reference evidence="3" key="1">
    <citation type="submission" date="2019-03" db="EMBL/GenBank/DDBJ databases">
        <title>Single cell metagenomics reveals metabolic interactions within the superorganism composed of flagellate Streblomastix strix and complex community of Bacteroidetes bacteria on its surface.</title>
        <authorList>
            <person name="Treitli S.C."/>
            <person name="Kolisko M."/>
            <person name="Husnik F."/>
            <person name="Keeling P."/>
            <person name="Hampl V."/>
        </authorList>
    </citation>
    <scope>NUCLEOTIDE SEQUENCE</scope>
    <source>
        <strain evidence="3">STM</strain>
    </source>
</reference>
<name>A0A5J4SRF6_9ZZZZ</name>
<dbReference type="AlphaFoldDB" id="A0A5J4SRF6"/>
<sequence length="455" mass="52283">MGTYKELLASKTRRGIESGFSISIDDLNPMLFEFQKYCVRKALSKGRFCLFEECGLGKTLQQLEWANQVICHTSQPVIIIAPLAVVGQTVLEGEKFGIPVKKYEHGNERPCVYITNYEQLENIDTSLFSGVVLDESSILKNFTGAMRNLIIDRFRYTKYKLACSATPSPNDPMELGNHAEFMGVITRNEMLSMYFVHDGGDTSKWRIKGHAQDNFWEWVSSWAIMINKPSDIGFSDDGYILPDLNMIEHEIQTDKRDNGLLFNDIAVNATNFNAELRITLVNRMDKVAKIVNNSHENFIIWIKQDAEGEYLRGLIPDAIEVKGTDKSDIKEDRLIGFANNKFRTLITKPKIAQYGLNYQNCHNQIFASLDFSFESLYQAIRRSLRFGQRHTVNVWIITTDTMQNVIQNIHKKQKQFDQMQMAMVGAMRSDSKIEYKSIRQTIDIQFPCFLKNHSL</sequence>
<dbReference type="SUPFAM" id="SSF52540">
    <property type="entry name" value="P-loop containing nucleoside triphosphate hydrolases"/>
    <property type="match status" value="2"/>
</dbReference>
<keyword evidence="1" id="KW-0378">Hydrolase</keyword>
<evidence type="ECO:0000256" key="1">
    <source>
        <dbReference type="ARBA" id="ARBA00022801"/>
    </source>
</evidence>